<evidence type="ECO:0000313" key="2">
    <source>
        <dbReference type="EMBL" id="ELY66188.1"/>
    </source>
</evidence>
<evidence type="ECO:0000313" key="3">
    <source>
        <dbReference type="Proteomes" id="UP000011531"/>
    </source>
</evidence>
<feature type="compositionally biased region" description="Basic and acidic residues" evidence="1">
    <location>
        <begin position="59"/>
        <end position="76"/>
    </location>
</feature>
<reference evidence="2 3" key="1">
    <citation type="journal article" date="2014" name="PLoS Genet.">
        <title>Phylogenetically driven sequencing of extremely halophilic archaea reveals strategies for static and dynamic osmo-response.</title>
        <authorList>
            <person name="Becker E.A."/>
            <person name="Seitzer P.M."/>
            <person name="Tritt A."/>
            <person name="Larsen D."/>
            <person name="Krusor M."/>
            <person name="Yao A.I."/>
            <person name="Wu D."/>
            <person name="Madern D."/>
            <person name="Eisen J.A."/>
            <person name="Darling A.E."/>
            <person name="Facciotti M.T."/>
        </authorList>
    </citation>
    <scope>NUCLEOTIDE SEQUENCE [LARGE SCALE GENOMIC DNA]</scope>
    <source>
        <strain evidence="2 3">DSM 18795</strain>
    </source>
</reference>
<evidence type="ECO:0000256" key="1">
    <source>
        <dbReference type="SAM" id="MobiDB-lite"/>
    </source>
</evidence>
<name>L9XZZ5_9EURY</name>
<comment type="caution">
    <text evidence="2">The sequence shown here is derived from an EMBL/GenBank/DDBJ whole genome shotgun (WGS) entry which is preliminary data.</text>
</comment>
<feature type="region of interest" description="Disordered" evidence="1">
    <location>
        <begin position="1"/>
        <end position="76"/>
    </location>
</feature>
<dbReference type="Proteomes" id="UP000011531">
    <property type="component" value="Unassembled WGS sequence"/>
</dbReference>
<organism evidence="2 3">
    <name type="scientific">Natronococcus jeotgali DSM 18795</name>
    <dbReference type="NCBI Taxonomy" id="1227498"/>
    <lineage>
        <taxon>Archaea</taxon>
        <taxon>Methanobacteriati</taxon>
        <taxon>Methanobacteriota</taxon>
        <taxon>Stenosarchaea group</taxon>
        <taxon>Halobacteria</taxon>
        <taxon>Halobacteriales</taxon>
        <taxon>Natrialbaceae</taxon>
        <taxon>Natronococcus</taxon>
    </lineage>
</organism>
<dbReference type="AlphaFoldDB" id="L9XZZ5"/>
<gene>
    <name evidence="2" type="ORF">C492_01358</name>
</gene>
<sequence>MTDSIRLETTGSAGIGFEPSDPRCSTSNPSATRRGPFERGAGRVSVDSTVARNPTVDETDTRRTVPERANARPFDR</sequence>
<protein>
    <submittedName>
        <fullName evidence="2">Uncharacterized protein</fullName>
    </submittedName>
</protein>
<keyword evidence="3" id="KW-1185">Reference proteome</keyword>
<accession>L9XZZ5</accession>
<dbReference type="EMBL" id="AOIA01000018">
    <property type="protein sequence ID" value="ELY66188.1"/>
    <property type="molecule type" value="Genomic_DNA"/>
</dbReference>
<proteinExistence type="predicted"/>
<feature type="compositionally biased region" description="Polar residues" evidence="1">
    <location>
        <begin position="1"/>
        <end position="12"/>
    </location>
</feature>